<proteinExistence type="predicted"/>
<gene>
    <name evidence="2" type="ORF">GGU10DRAFT_346780</name>
</gene>
<protein>
    <submittedName>
        <fullName evidence="2">Uncharacterized protein</fullName>
    </submittedName>
</protein>
<evidence type="ECO:0000313" key="3">
    <source>
        <dbReference type="Proteomes" id="UP001163798"/>
    </source>
</evidence>
<dbReference type="AlphaFoldDB" id="A0AA38L0I5"/>
<evidence type="ECO:0000256" key="1">
    <source>
        <dbReference type="SAM" id="Phobius"/>
    </source>
</evidence>
<dbReference type="Proteomes" id="UP001163798">
    <property type="component" value="Unassembled WGS sequence"/>
</dbReference>
<feature type="transmembrane region" description="Helical" evidence="1">
    <location>
        <begin position="47"/>
        <end position="68"/>
    </location>
</feature>
<feature type="transmembrane region" description="Helical" evidence="1">
    <location>
        <begin position="12"/>
        <end position="35"/>
    </location>
</feature>
<dbReference type="EMBL" id="MU793278">
    <property type="protein sequence ID" value="KAJ3788243.1"/>
    <property type="molecule type" value="Genomic_DNA"/>
</dbReference>
<reference evidence="2" key="1">
    <citation type="submission" date="2022-08" db="EMBL/GenBank/DDBJ databases">
        <authorList>
            <consortium name="DOE Joint Genome Institute"/>
            <person name="Min B."/>
            <person name="Riley R."/>
            <person name="Sierra-Patev S."/>
            <person name="Naranjo-Ortiz M."/>
            <person name="Looney B."/>
            <person name="Konkel Z."/>
            <person name="Slot J.C."/>
            <person name="Sakamoto Y."/>
            <person name="Steenwyk J.L."/>
            <person name="Rokas A."/>
            <person name="Carro J."/>
            <person name="Camarero S."/>
            <person name="Ferreira P."/>
            <person name="Molpeceres G."/>
            <person name="Ruiz-Duenas F.J."/>
            <person name="Serrano A."/>
            <person name="Henrissat B."/>
            <person name="Drula E."/>
            <person name="Hughes K.W."/>
            <person name="Mata J.L."/>
            <person name="Ishikawa N.K."/>
            <person name="Vargas-Isla R."/>
            <person name="Ushijima S."/>
            <person name="Smith C.A."/>
            <person name="Ahrendt S."/>
            <person name="Andreopoulos W."/>
            <person name="He G."/>
            <person name="Labutti K."/>
            <person name="Lipzen A."/>
            <person name="Ng V."/>
            <person name="Sandor L."/>
            <person name="Barry K."/>
            <person name="Martinez A.T."/>
            <person name="Xiao Y."/>
            <person name="Gibbons J.G."/>
            <person name="Terashima K."/>
            <person name="Hibbett D.S."/>
            <person name="Grigoriev I.V."/>
        </authorList>
    </citation>
    <scope>NUCLEOTIDE SEQUENCE</scope>
    <source>
        <strain evidence="2">TFB10291</strain>
    </source>
</reference>
<keyword evidence="1" id="KW-0472">Membrane</keyword>
<keyword evidence="1" id="KW-1133">Transmembrane helix</keyword>
<sequence>MYQEITISLSRFFVFFFRLLDWTLKHILLSSIVLLRSFSNTLHKKDLFIFVLELTCLALLCGCFVFMLQSAFTRRATHYLDGVEIGYDPDNFGAQLSESYSDTSLMYPTDERSPVSLAAELPHIGNCKQEQKWTSMFLMIPVLIPRSVISLHRGDECHAKHSTYEGPY</sequence>
<accession>A0AA38L0I5</accession>
<evidence type="ECO:0000313" key="2">
    <source>
        <dbReference type="EMBL" id="KAJ3788243.1"/>
    </source>
</evidence>
<keyword evidence="3" id="KW-1185">Reference proteome</keyword>
<comment type="caution">
    <text evidence="2">The sequence shown here is derived from an EMBL/GenBank/DDBJ whole genome shotgun (WGS) entry which is preliminary data.</text>
</comment>
<name>A0AA38L0I5_9AGAR</name>
<keyword evidence="1" id="KW-0812">Transmembrane</keyword>
<organism evidence="2 3">
    <name type="scientific">Lentinula aff. detonsa</name>
    <dbReference type="NCBI Taxonomy" id="2804958"/>
    <lineage>
        <taxon>Eukaryota</taxon>
        <taxon>Fungi</taxon>
        <taxon>Dikarya</taxon>
        <taxon>Basidiomycota</taxon>
        <taxon>Agaricomycotina</taxon>
        <taxon>Agaricomycetes</taxon>
        <taxon>Agaricomycetidae</taxon>
        <taxon>Agaricales</taxon>
        <taxon>Marasmiineae</taxon>
        <taxon>Omphalotaceae</taxon>
        <taxon>Lentinula</taxon>
    </lineage>
</organism>